<evidence type="ECO:0000313" key="1">
    <source>
        <dbReference type="EMBL" id="ESA07241.1"/>
    </source>
</evidence>
<accession>U9TV44</accession>
<sequence length="59" mass="6873">MKFCNQDIEIRELEFREMIQIERWENGLIGELTLGNDIVYSGNGENNHTVTSIKIMLIC</sequence>
<proteinExistence type="predicted"/>
<dbReference type="EMBL" id="KI290583">
    <property type="protein sequence ID" value="ESA07241.1"/>
    <property type="molecule type" value="Genomic_DNA"/>
</dbReference>
<name>U9TV44_RHIID</name>
<organism evidence="1">
    <name type="scientific">Rhizophagus irregularis (strain DAOM 181602 / DAOM 197198 / MUCL 43194)</name>
    <name type="common">Arbuscular mycorrhizal fungus</name>
    <name type="synonym">Glomus intraradices</name>
    <dbReference type="NCBI Taxonomy" id="747089"/>
    <lineage>
        <taxon>Eukaryota</taxon>
        <taxon>Fungi</taxon>
        <taxon>Fungi incertae sedis</taxon>
        <taxon>Mucoromycota</taxon>
        <taxon>Glomeromycotina</taxon>
        <taxon>Glomeromycetes</taxon>
        <taxon>Glomerales</taxon>
        <taxon>Glomeraceae</taxon>
        <taxon>Rhizophagus</taxon>
    </lineage>
</organism>
<protein>
    <submittedName>
        <fullName evidence="1">Uncharacterized protein</fullName>
    </submittedName>
</protein>
<dbReference type="HOGENOM" id="CLU_2961988_0_0_1"/>
<reference evidence="1" key="1">
    <citation type="submission" date="2013-07" db="EMBL/GenBank/DDBJ databases">
        <title>The genome of an arbuscular mycorrhizal fungus provides insights into the evolution of the oldest plant symbiosis.</title>
        <authorList>
            <consortium name="DOE Joint Genome Institute"/>
            <person name="Tisserant E."/>
            <person name="Malbreil M."/>
            <person name="Kuo A."/>
            <person name="Kohler A."/>
            <person name="Symeonidi A."/>
            <person name="Balestrini R."/>
            <person name="Charron P."/>
            <person name="Duensing N."/>
            <person name="Frei-dit-Frey N."/>
            <person name="Gianinazzi-Pearson V."/>
            <person name="Gilbert B."/>
            <person name="Handa Y."/>
            <person name="Hijri M."/>
            <person name="Kaul R."/>
            <person name="Kawaguchi M."/>
            <person name="Krajinski F."/>
            <person name="Lammers P."/>
            <person name="Lapierre D."/>
            <person name="Masclaux F.G."/>
            <person name="Murat C."/>
            <person name="Morin E."/>
            <person name="Ndikumana S."/>
            <person name="Pagni M."/>
            <person name="Petitpierre D."/>
            <person name="Requena N."/>
            <person name="Rosikiewicz P."/>
            <person name="Riley R."/>
            <person name="Saito K."/>
            <person name="San Clemente H."/>
            <person name="Shapiro H."/>
            <person name="van Tuinen D."/>
            <person name="Becard G."/>
            <person name="Bonfante P."/>
            <person name="Paszkowski U."/>
            <person name="Shachar-Hill Y."/>
            <person name="Young J.P."/>
            <person name="Sanders I.R."/>
            <person name="Henrissat B."/>
            <person name="Rensing S.A."/>
            <person name="Grigoriev I.V."/>
            <person name="Corradi N."/>
            <person name="Roux C."/>
            <person name="Martin F."/>
        </authorList>
    </citation>
    <scope>NUCLEOTIDE SEQUENCE</scope>
    <source>
        <strain evidence="1">DAOM 197198</strain>
    </source>
</reference>
<gene>
    <name evidence="1" type="ORF">GLOINDRAFT_33137</name>
</gene>
<dbReference type="AlphaFoldDB" id="U9TV44"/>